<dbReference type="Proteomes" id="UP000299102">
    <property type="component" value="Unassembled WGS sequence"/>
</dbReference>
<reference evidence="2 3" key="1">
    <citation type="journal article" date="2019" name="Commun. Biol.">
        <title>The bagworm genome reveals a unique fibroin gene that provides high tensile strength.</title>
        <authorList>
            <person name="Kono N."/>
            <person name="Nakamura H."/>
            <person name="Ohtoshi R."/>
            <person name="Tomita M."/>
            <person name="Numata K."/>
            <person name="Arakawa K."/>
        </authorList>
    </citation>
    <scope>NUCLEOTIDE SEQUENCE [LARGE SCALE GENOMIC DNA]</scope>
</reference>
<protein>
    <submittedName>
        <fullName evidence="2">Uncharacterized protein</fullName>
    </submittedName>
</protein>
<dbReference type="AlphaFoldDB" id="A0A4C1X926"/>
<evidence type="ECO:0000256" key="1">
    <source>
        <dbReference type="SAM" id="MobiDB-lite"/>
    </source>
</evidence>
<evidence type="ECO:0000313" key="3">
    <source>
        <dbReference type="Proteomes" id="UP000299102"/>
    </source>
</evidence>
<comment type="caution">
    <text evidence="2">The sequence shown here is derived from an EMBL/GenBank/DDBJ whole genome shotgun (WGS) entry which is preliminary data.</text>
</comment>
<feature type="compositionally biased region" description="Basic and acidic residues" evidence="1">
    <location>
        <begin position="47"/>
        <end position="57"/>
    </location>
</feature>
<keyword evidence="3" id="KW-1185">Reference proteome</keyword>
<sequence>MFNAPGRRNRKTKRGRMRGTITYARSIPVTDQRERQQRVASNIPTQEGERKKDTQRARERRRGFLASLMSTFITADNRRAGARRASRQIYLRSV</sequence>
<dbReference type="EMBL" id="BGZK01000745">
    <property type="protein sequence ID" value="GBP58844.1"/>
    <property type="molecule type" value="Genomic_DNA"/>
</dbReference>
<accession>A0A4C1X926</accession>
<organism evidence="2 3">
    <name type="scientific">Eumeta variegata</name>
    <name type="common">Bagworm moth</name>
    <name type="synonym">Eumeta japonica</name>
    <dbReference type="NCBI Taxonomy" id="151549"/>
    <lineage>
        <taxon>Eukaryota</taxon>
        <taxon>Metazoa</taxon>
        <taxon>Ecdysozoa</taxon>
        <taxon>Arthropoda</taxon>
        <taxon>Hexapoda</taxon>
        <taxon>Insecta</taxon>
        <taxon>Pterygota</taxon>
        <taxon>Neoptera</taxon>
        <taxon>Endopterygota</taxon>
        <taxon>Lepidoptera</taxon>
        <taxon>Glossata</taxon>
        <taxon>Ditrysia</taxon>
        <taxon>Tineoidea</taxon>
        <taxon>Psychidae</taxon>
        <taxon>Oiketicinae</taxon>
        <taxon>Eumeta</taxon>
    </lineage>
</organism>
<proteinExistence type="predicted"/>
<name>A0A4C1X926_EUMVA</name>
<feature type="region of interest" description="Disordered" evidence="1">
    <location>
        <begin position="31"/>
        <end position="57"/>
    </location>
</feature>
<evidence type="ECO:0000313" key="2">
    <source>
        <dbReference type="EMBL" id="GBP58844.1"/>
    </source>
</evidence>
<gene>
    <name evidence="2" type="ORF">EVAR_84039_1</name>
</gene>